<reference evidence="1" key="1">
    <citation type="journal article" date="2022" name="Int. J. Mol. Sci.">
        <title>Draft Genome of Tanacetum Coccineum: Genomic Comparison of Closely Related Tanacetum-Family Plants.</title>
        <authorList>
            <person name="Yamashiro T."/>
            <person name="Shiraishi A."/>
            <person name="Nakayama K."/>
            <person name="Satake H."/>
        </authorList>
    </citation>
    <scope>NUCLEOTIDE SEQUENCE</scope>
</reference>
<evidence type="ECO:0000313" key="1">
    <source>
        <dbReference type="EMBL" id="GJT12702.1"/>
    </source>
</evidence>
<accession>A0ABQ5BG59</accession>
<protein>
    <submittedName>
        <fullName evidence="1">Uncharacterized protein</fullName>
    </submittedName>
</protein>
<name>A0ABQ5BG59_9ASTR</name>
<gene>
    <name evidence="1" type="ORF">Tco_0859744</name>
</gene>
<dbReference type="EMBL" id="BQNB010013169">
    <property type="protein sequence ID" value="GJT12702.1"/>
    <property type="molecule type" value="Genomic_DNA"/>
</dbReference>
<proteinExistence type="predicted"/>
<comment type="caution">
    <text evidence="1">The sequence shown here is derived from an EMBL/GenBank/DDBJ whole genome shotgun (WGS) entry which is preliminary data.</text>
</comment>
<evidence type="ECO:0000313" key="2">
    <source>
        <dbReference type="Proteomes" id="UP001151760"/>
    </source>
</evidence>
<keyword evidence="2" id="KW-1185">Reference proteome</keyword>
<reference evidence="1" key="2">
    <citation type="submission" date="2022-01" db="EMBL/GenBank/DDBJ databases">
        <authorList>
            <person name="Yamashiro T."/>
            <person name="Shiraishi A."/>
            <person name="Satake H."/>
            <person name="Nakayama K."/>
        </authorList>
    </citation>
    <scope>NUCLEOTIDE SEQUENCE</scope>
</reference>
<sequence length="104" mass="11736">MDDFNITMEEYIQLMADKARRLIGKLLRTVSLVALPYFIDQPWDSIDASDLSLKEGVCGRDMYGGKKSDVDNLVAKTWTRGACKLLVDELALSLRCLDSYLSIK</sequence>
<organism evidence="1 2">
    <name type="scientific">Tanacetum coccineum</name>
    <dbReference type="NCBI Taxonomy" id="301880"/>
    <lineage>
        <taxon>Eukaryota</taxon>
        <taxon>Viridiplantae</taxon>
        <taxon>Streptophyta</taxon>
        <taxon>Embryophyta</taxon>
        <taxon>Tracheophyta</taxon>
        <taxon>Spermatophyta</taxon>
        <taxon>Magnoliopsida</taxon>
        <taxon>eudicotyledons</taxon>
        <taxon>Gunneridae</taxon>
        <taxon>Pentapetalae</taxon>
        <taxon>asterids</taxon>
        <taxon>campanulids</taxon>
        <taxon>Asterales</taxon>
        <taxon>Asteraceae</taxon>
        <taxon>Asteroideae</taxon>
        <taxon>Anthemideae</taxon>
        <taxon>Anthemidinae</taxon>
        <taxon>Tanacetum</taxon>
    </lineage>
</organism>
<dbReference type="Proteomes" id="UP001151760">
    <property type="component" value="Unassembled WGS sequence"/>
</dbReference>